<proteinExistence type="predicted"/>
<accession>A0ABZ2YQC5</accession>
<reference evidence="3" key="1">
    <citation type="submission" date="2024-03" db="EMBL/GenBank/DDBJ databases">
        <title>Chitinophaga horti sp. nov., isolated from garden soil.</title>
        <authorList>
            <person name="Lee D.S."/>
            <person name="Han D.M."/>
            <person name="Baek J.H."/>
            <person name="Choi D.G."/>
            <person name="Jeon J.H."/>
            <person name="Jeon C.O."/>
        </authorList>
    </citation>
    <scope>NUCLEOTIDE SEQUENCE [LARGE SCALE GENOMIC DNA]</scope>
    <source>
        <strain evidence="3">GPA1</strain>
    </source>
</reference>
<feature type="chain" id="PRO_5045860557" description="Heavy-metal-associated domain-containing protein" evidence="1">
    <location>
        <begin position="21"/>
        <end position="124"/>
    </location>
</feature>
<dbReference type="InterPro" id="IPR058512">
    <property type="entry name" value="DUF8199"/>
</dbReference>
<keyword evidence="3" id="KW-1185">Reference proteome</keyword>
<dbReference type="InterPro" id="IPR058060">
    <property type="entry name" value="HYC_CC_PP"/>
</dbReference>
<organism evidence="2 3">
    <name type="scientific">Chitinophaga pollutisoli</name>
    <dbReference type="NCBI Taxonomy" id="3133966"/>
    <lineage>
        <taxon>Bacteria</taxon>
        <taxon>Pseudomonadati</taxon>
        <taxon>Bacteroidota</taxon>
        <taxon>Chitinophagia</taxon>
        <taxon>Chitinophagales</taxon>
        <taxon>Chitinophagaceae</taxon>
        <taxon>Chitinophaga</taxon>
    </lineage>
</organism>
<feature type="signal peptide" evidence="1">
    <location>
        <begin position="1"/>
        <end position="20"/>
    </location>
</feature>
<gene>
    <name evidence="2" type="ORF">WJU16_24415</name>
</gene>
<dbReference type="NCBIfam" id="NF047658">
    <property type="entry name" value="HYC_CC_PP"/>
    <property type="match status" value="1"/>
</dbReference>
<dbReference type="Pfam" id="PF26622">
    <property type="entry name" value="DUF8199"/>
    <property type="match status" value="1"/>
</dbReference>
<protein>
    <recommendedName>
        <fullName evidence="4">Heavy-metal-associated domain-containing protein</fullName>
    </recommendedName>
</protein>
<keyword evidence="1" id="KW-0732">Signal</keyword>
<name>A0ABZ2YQC5_9BACT</name>
<dbReference type="Proteomes" id="UP001485459">
    <property type="component" value="Chromosome"/>
</dbReference>
<evidence type="ECO:0000313" key="3">
    <source>
        <dbReference type="Proteomes" id="UP001485459"/>
    </source>
</evidence>
<evidence type="ECO:0000313" key="2">
    <source>
        <dbReference type="EMBL" id="WZN41111.1"/>
    </source>
</evidence>
<evidence type="ECO:0008006" key="4">
    <source>
        <dbReference type="Google" id="ProtNLM"/>
    </source>
</evidence>
<evidence type="ECO:0000256" key="1">
    <source>
        <dbReference type="SAM" id="SignalP"/>
    </source>
</evidence>
<dbReference type="EMBL" id="CP149822">
    <property type="protein sequence ID" value="WZN41111.1"/>
    <property type="molecule type" value="Genomic_DNA"/>
</dbReference>
<dbReference type="RefSeq" id="WP_341835970.1">
    <property type="nucleotide sequence ID" value="NZ_CP149822.1"/>
</dbReference>
<sequence length="124" mass="13609">MKKLLTIILALLYVSTSTGATFHMHYCMKQLVDVSLWHDEESHACGESCSKKCCKDVHRTVKLEKDQQLTVKTLLAMQAAAQAADFPVATLPIYAIAAPAPAADPTPPPLPHVPAHILHCHFRI</sequence>